<gene>
    <name evidence="1" type="ORF">Fuma_00899</name>
</gene>
<reference evidence="1 2" key="1">
    <citation type="journal article" date="2016" name="Front. Microbiol.">
        <title>Fuerstia marisgermanicae gen. nov., sp. nov., an Unusual Member of the Phylum Planctomycetes from the German Wadden Sea.</title>
        <authorList>
            <person name="Kohn T."/>
            <person name="Heuer A."/>
            <person name="Jogler M."/>
            <person name="Vollmers J."/>
            <person name="Boedeker C."/>
            <person name="Bunk B."/>
            <person name="Rast P."/>
            <person name="Borchert D."/>
            <person name="Glockner I."/>
            <person name="Freese H.M."/>
            <person name="Klenk H.P."/>
            <person name="Overmann J."/>
            <person name="Kaster A.K."/>
            <person name="Rohde M."/>
            <person name="Wiegand S."/>
            <person name="Jogler C."/>
        </authorList>
    </citation>
    <scope>NUCLEOTIDE SEQUENCE [LARGE SCALE GENOMIC DNA]</scope>
    <source>
        <strain evidence="1 2">NH11</strain>
    </source>
</reference>
<protein>
    <submittedName>
        <fullName evidence="1">Uncharacterized protein</fullName>
    </submittedName>
</protein>
<dbReference type="AlphaFoldDB" id="A0A1P8WB88"/>
<dbReference type="Proteomes" id="UP000187735">
    <property type="component" value="Chromosome"/>
</dbReference>
<dbReference type="EMBL" id="CP017641">
    <property type="protein sequence ID" value="APZ91311.1"/>
    <property type="molecule type" value="Genomic_DNA"/>
</dbReference>
<evidence type="ECO:0000313" key="2">
    <source>
        <dbReference type="Proteomes" id="UP000187735"/>
    </source>
</evidence>
<dbReference type="KEGG" id="fmr:Fuma_00899"/>
<accession>A0A1P8WB88</accession>
<proteinExistence type="predicted"/>
<keyword evidence="2" id="KW-1185">Reference proteome</keyword>
<organism evidence="1 2">
    <name type="scientific">Fuerstiella marisgermanici</name>
    <dbReference type="NCBI Taxonomy" id="1891926"/>
    <lineage>
        <taxon>Bacteria</taxon>
        <taxon>Pseudomonadati</taxon>
        <taxon>Planctomycetota</taxon>
        <taxon>Planctomycetia</taxon>
        <taxon>Planctomycetales</taxon>
        <taxon>Planctomycetaceae</taxon>
        <taxon>Fuerstiella</taxon>
    </lineage>
</organism>
<sequence>MASVKYNRSVQFVAERYGISDPRVRTLFRNGEIDCINIADSTSDRAVYRTSDAALLDWERSRAVTDAKRHARLRRSRKKPENAFSH</sequence>
<dbReference type="STRING" id="1891926.Fuma_00899"/>
<evidence type="ECO:0000313" key="1">
    <source>
        <dbReference type="EMBL" id="APZ91311.1"/>
    </source>
</evidence>
<name>A0A1P8WB88_9PLAN</name>